<dbReference type="EMBL" id="QXEC01000052">
    <property type="protein sequence ID" value="RIV29819.1"/>
    <property type="molecule type" value="Genomic_DNA"/>
</dbReference>
<dbReference type="Proteomes" id="UP000283832">
    <property type="component" value="Unassembled WGS sequence"/>
</dbReference>
<dbReference type="PANTHER" id="PTHR43581:SF4">
    <property type="entry name" value="ATP_GTP PHOSPHATASE"/>
    <property type="match status" value="1"/>
</dbReference>
<feature type="domain" description="OLD protein-like TOPRIM" evidence="3">
    <location>
        <begin position="319"/>
        <end position="385"/>
    </location>
</feature>
<evidence type="ECO:0000256" key="1">
    <source>
        <dbReference type="SAM" id="MobiDB-lite"/>
    </source>
</evidence>
<dbReference type="Pfam" id="PF20469">
    <property type="entry name" value="OLD-like_TOPRIM"/>
    <property type="match status" value="1"/>
</dbReference>
<dbReference type="Gene3D" id="3.40.50.300">
    <property type="entry name" value="P-loop containing nucleotide triphosphate hydrolases"/>
    <property type="match status" value="1"/>
</dbReference>
<feature type="region of interest" description="Disordered" evidence="1">
    <location>
        <begin position="587"/>
        <end position="612"/>
    </location>
</feature>
<keyword evidence="5" id="KW-1185">Reference proteome</keyword>
<comment type="caution">
    <text evidence="4">The sequence shown here is derived from an EMBL/GenBank/DDBJ whole genome shotgun (WGS) entry which is preliminary data.</text>
</comment>
<sequence length="612" mass="67473">STLAQGVTVTIQVELAGFDDDLDARSELEGAIVSADGDSMVARLTYLFQPKTSLGVVLGMPFERELTPDDYLWTIYGADDPDNAMPAAKRYASLSVLQAMRDAESDLQRGDRNPLTQLLRELPPSEKNLARALDEMSRARERLGRDPNVREIERLLLDRLTKMAGPQLGVQPSLAFAGRKEDLLRSVRLFVDANATRGIDRTSTGAANIVYIALLLEKLQARREADSGEDTILAVEEPEAHLHPTLQRHVFAHLLSEFDDLILTTHSPHIAAVSPLHSFILIARIGDASQAHIVPPGILTDLQTRDLERYLNVTRAEILFARRIILVEGAADSYLLPALAHSTGFNLDAHGIVVASVEGTDFMPYIRLLGTKGLNRPVVVLTDGDTTDSSKIDKAEFGLSRVRDLLEHHAVDIYPTFKAKLGKITPGRLPDGDQRTGRPRLVELAAKRGIYVGHRTLELDVVPLLKDEIYAAFEDLFPGTTKRKNIKSAIDAVVDGQGGPSTAAGEKLLSYVEEVGKGRFAQRLAAHVQEIDDLRDRVIELLDYDEEDALATADLLDVPGCGPLLALLNDLRTQVEEMPLLPTCEEYQDAIDDDDDTQDEEDDHDDDDWDEA</sequence>
<feature type="domain" description="Endonuclease GajA/Old nuclease/RecF-like AAA" evidence="2">
    <location>
        <begin position="193"/>
        <end position="271"/>
    </location>
</feature>
<dbReference type="InterPro" id="IPR034139">
    <property type="entry name" value="TOPRIM_OLD"/>
</dbReference>
<dbReference type="OrthoDB" id="3237462at2"/>
<name>A0A418MML9_9ACTN</name>
<dbReference type="InterPro" id="IPR051396">
    <property type="entry name" value="Bact_Antivir_Def_Nuclease"/>
</dbReference>
<dbReference type="RefSeq" id="WP_119579961.1">
    <property type="nucleotide sequence ID" value="NZ_QXEC01000052.1"/>
</dbReference>
<feature type="non-terminal residue" evidence="4">
    <location>
        <position position="1"/>
    </location>
</feature>
<evidence type="ECO:0000259" key="3">
    <source>
        <dbReference type="Pfam" id="PF20469"/>
    </source>
</evidence>
<dbReference type="CDD" id="cd01026">
    <property type="entry name" value="TOPRIM_OLD"/>
    <property type="match status" value="1"/>
</dbReference>
<evidence type="ECO:0000259" key="2">
    <source>
        <dbReference type="Pfam" id="PF13175"/>
    </source>
</evidence>
<dbReference type="Pfam" id="PF13175">
    <property type="entry name" value="AAA_15"/>
    <property type="match status" value="1"/>
</dbReference>
<gene>
    <name evidence="4" type="ORF">D2L64_26680</name>
</gene>
<dbReference type="InterPro" id="IPR027417">
    <property type="entry name" value="P-loop_NTPase"/>
</dbReference>
<dbReference type="InterPro" id="IPR041685">
    <property type="entry name" value="AAA_GajA/Old/RecF-like"/>
</dbReference>
<dbReference type="PANTHER" id="PTHR43581">
    <property type="entry name" value="ATP/GTP PHOSPHATASE"/>
    <property type="match status" value="1"/>
</dbReference>
<accession>A0A418MML9</accession>
<protein>
    <submittedName>
        <fullName evidence="4">Uncharacterized protein</fullName>
    </submittedName>
</protein>
<evidence type="ECO:0000313" key="5">
    <source>
        <dbReference type="Proteomes" id="UP000283832"/>
    </source>
</evidence>
<dbReference type="AlphaFoldDB" id="A0A418MML9"/>
<dbReference type="SUPFAM" id="SSF52540">
    <property type="entry name" value="P-loop containing nucleoside triphosphate hydrolases"/>
    <property type="match status" value="1"/>
</dbReference>
<proteinExistence type="predicted"/>
<evidence type="ECO:0000313" key="4">
    <source>
        <dbReference type="EMBL" id="RIV29819.1"/>
    </source>
</evidence>
<reference evidence="4 5" key="1">
    <citation type="submission" date="2018-08" db="EMBL/GenBank/DDBJ databases">
        <title>Jishengella sp. nov., isolated from a root of Azadirachta indica A. Juss. var. siamensis Valenton.</title>
        <authorList>
            <person name="Kuncharoen N."/>
            <person name="Tanasupawat S."/>
            <person name="Kudo T."/>
            <person name="Ohkuma M."/>
        </authorList>
    </citation>
    <scope>NUCLEOTIDE SEQUENCE [LARGE SCALE GENOMIC DNA]</scope>
    <source>
        <strain evidence="4 5">AZ1-13</strain>
    </source>
</reference>
<organism evidence="4 5">
    <name type="scientific">Micromonospora radicis</name>
    <dbReference type="NCBI Taxonomy" id="1894971"/>
    <lineage>
        <taxon>Bacteria</taxon>
        <taxon>Bacillati</taxon>
        <taxon>Actinomycetota</taxon>
        <taxon>Actinomycetes</taxon>
        <taxon>Micromonosporales</taxon>
        <taxon>Micromonosporaceae</taxon>
        <taxon>Micromonospora</taxon>
    </lineage>
</organism>